<evidence type="ECO:0000313" key="6">
    <source>
        <dbReference type="EMBL" id="CAH0109476.1"/>
    </source>
</evidence>
<feature type="domain" description="tRNA uridine 5-carboxymethylaminomethyl modification enzyme C-terminal subdomain" evidence="5">
    <location>
        <begin position="593"/>
        <end position="665"/>
    </location>
</feature>
<dbReference type="InterPro" id="IPR004416">
    <property type="entry name" value="MnmG"/>
</dbReference>
<dbReference type="SMART" id="SM01228">
    <property type="entry name" value="GIDA_assoc_3"/>
    <property type="match status" value="1"/>
</dbReference>
<dbReference type="FunFam" id="3.50.50.60:FF:000002">
    <property type="entry name" value="tRNA uridine 5-carboxymethylaminomethyl modification enzyme MnmG"/>
    <property type="match status" value="1"/>
</dbReference>
<evidence type="ECO:0000256" key="4">
    <source>
        <dbReference type="ARBA" id="ARBA00022827"/>
    </source>
</evidence>
<organism evidence="6 7">
    <name type="scientific">Daphnia galeata</name>
    <dbReference type="NCBI Taxonomy" id="27404"/>
    <lineage>
        <taxon>Eukaryota</taxon>
        <taxon>Metazoa</taxon>
        <taxon>Ecdysozoa</taxon>
        <taxon>Arthropoda</taxon>
        <taxon>Crustacea</taxon>
        <taxon>Branchiopoda</taxon>
        <taxon>Diplostraca</taxon>
        <taxon>Cladocera</taxon>
        <taxon>Anomopoda</taxon>
        <taxon>Daphniidae</taxon>
        <taxon>Daphnia</taxon>
    </lineage>
</organism>
<dbReference type="PANTHER" id="PTHR11806:SF0">
    <property type="entry name" value="PROTEIN MTO1 HOMOLOG, MITOCHONDRIAL"/>
    <property type="match status" value="1"/>
</dbReference>
<dbReference type="Pfam" id="PF21680">
    <property type="entry name" value="GIDA_C_1st"/>
    <property type="match status" value="1"/>
</dbReference>
<dbReference type="InterPro" id="IPR020595">
    <property type="entry name" value="MnmG-rel_CS"/>
</dbReference>
<evidence type="ECO:0000259" key="5">
    <source>
        <dbReference type="SMART" id="SM01228"/>
    </source>
</evidence>
<gene>
    <name evidence="6" type="ORF">DGAL_LOCUS12954</name>
</gene>
<keyword evidence="3" id="KW-0285">Flavoprotein</keyword>
<evidence type="ECO:0000256" key="2">
    <source>
        <dbReference type="ARBA" id="ARBA00007653"/>
    </source>
</evidence>
<dbReference type="InterPro" id="IPR044920">
    <property type="entry name" value="MnmG_C_subdom_sf"/>
</dbReference>
<dbReference type="NCBIfam" id="TIGR00136">
    <property type="entry name" value="mnmG_gidA"/>
    <property type="match status" value="1"/>
</dbReference>
<evidence type="ECO:0000256" key="3">
    <source>
        <dbReference type="ARBA" id="ARBA00022630"/>
    </source>
</evidence>
<dbReference type="GO" id="GO:0050660">
    <property type="term" value="F:flavin adenine dinucleotide binding"/>
    <property type="evidence" value="ECO:0007669"/>
    <property type="project" value="InterPro"/>
</dbReference>
<dbReference type="Pfam" id="PF01134">
    <property type="entry name" value="GIDA"/>
    <property type="match status" value="1"/>
</dbReference>
<dbReference type="GO" id="GO:0030488">
    <property type="term" value="P:tRNA methylation"/>
    <property type="evidence" value="ECO:0007669"/>
    <property type="project" value="TreeGrafter"/>
</dbReference>
<dbReference type="InterPro" id="IPR040131">
    <property type="entry name" value="MnmG_N"/>
</dbReference>
<dbReference type="InterPro" id="IPR036188">
    <property type="entry name" value="FAD/NAD-bd_sf"/>
</dbReference>
<dbReference type="InterPro" id="IPR002218">
    <property type="entry name" value="MnmG-rel"/>
</dbReference>
<comment type="caution">
    <text evidence="6">The sequence shown here is derived from an EMBL/GenBank/DDBJ whole genome shotgun (WGS) entry which is preliminary data.</text>
</comment>
<evidence type="ECO:0000313" key="7">
    <source>
        <dbReference type="Proteomes" id="UP000789390"/>
    </source>
</evidence>
<dbReference type="InterPro" id="IPR047001">
    <property type="entry name" value="MnmG_C_subdom"/>
</dbReference>
<dbReference type="OrthoDB" id="3329at2759"/>
<accession>A0A8J2RY90</accession>
<dbReference type="GO" id="GO:0005739">
    <property type="term" value="C:mitochondrion"/>
    <property type="evidence" value="ECO:0007669"/>
    <property type="project" value="GOC"/>
</dbReference>
<keyword evidence="4" id="KW-0274">FAD</keyword>
<proteinExistence type="inferred from homology"/>
<dbReference type="GO" id="GO:0070899">
    <property type="term" value="P:mitochondrial tRNA wobble uridine modification"/>
    <property type="evidence" value="ECO:0007669"/>
    <property type="project" value="UniProtKB-ARBA"/>
</dbReference>
<dbReference type="InterPro" id="IPR049312">
    <property type="entry name" value="GIDA_C_N"/>
</dbReference>
<dbReference type="HAMAP" id="MF_00129">
    <property type="entry name" value="MnmG_GidA"/>
    <property type="match status" value="1"/>
</dbReference>
<dbReference type="GO" id="GO:0005829">
    <property type="term" value="C:cytosol"/>
    <property type="evidence" value="ECO:0007669"/>
    <property type="project" value="TreeGrafter"/>
</dbReference>
<dbReference type="AlphaFoldDB" id="A0A8J2RY90"/>
<dbReference type="Gene3D" id="1.10.150.570">
    <property type="entry name" value="GidA associated domain, C-terminal subdomain"/>
    <property type="match status" value="1"/>
</dbReference>
<dbReference type="FunFam" id="1.10.150.570:FF:000001">
    <property type="entry name" value="tRNA uridine 5-carboxymethylaminomethyl modification enzyme MnmG"/>
    <property type="match status" value="1"/>
</dbReference>
<reference evidence="6" key="1">
    <citation type="submission" date="2021-11" db="EMBL/GenBank/DDBJ databases">
        <authorList>
            <person name="Schell T."/>
        </authorList>
    </citation>
    <scope>NUCLEOTIDE SEQUENCE</scope>
    <source>
        <strain evidence="6">M5</strain>
    </source>
</reference>
<dbReference type="Gene3D" id="3.50.50.60">
    <property type="entry name" value="FAD/NAD(P)-binding domain"/>
    <property type="match status" value="2"/>
</dbReference>
<dbReference type="FunFam" id="3.50.50.60:FF:000082">
    <property type="entry name" value="protein MTO1 homolog, mitochondrial isoform X1"/>
    <property type="match status" value="1"/>
</dbReference>
<dbReference type="PRINTS" id="PR00411">
    <property type="entry name" value="PNDRDTASEI"/>
</dbReference>
<dbReference type="Proteomes" id="UP000789390">
    <property type="component" value="Unassembled WGS sequence"/>
</dbReference>
<dbReference type="PROSITE" id="PS01281">
    <property type="entry name" value="GIDA_2"/>
    <property type="match status" value="1"/>
</dbReference>
<dbReference type="Pfam" id="PF13932">
    <property type="entry name" value="SAM_GIDA_C"/>
    <property type="match status" value="1"/>
</dbReference>
<evidence type="ECO:0000256" key="1">
    <source>
        <dbReference type="ARBA" id="ARBA00001974"/>
    </source>
</evidence>
<protein>
    <recommendedName>
        <fullName evidence="5">tRNA uridine 5-carboxymethylaminomethyl modification enzyme C-terminal subdomain domain-containing protein</fullName>
    </recommendedName>
</protein>
<comment type="similarity">
    <text evidence="2">Belongs to the MnmG family.</text>
</comment>
<sequence length="679" mass="75563">MKYGGFILKRCRSCFGSKYLRVIKSERFLSSTTGGKHYDIIVVGGGHAGTEACTAAARLGCKTLLLTHKLETIGEMSCNPSFGGIGKGHLMREVDALDGVCGRICDLSGIQYKILNRRKGPAVWGLRAQIDRDLYKKHLQAELFQTPNLEIRASAVEDLIVENRDGHETCVGVLLADDTRISSRSVVITTGTFLRGQINIGLETYPAGRIGDKPAIGLAQTLERLQFKLGRLKTGTPPRLNGQTIDYSVCEIQEGDDPPVPFSFMNDRVWIEPKDQVNCHITRTTPAMERIILDNLHLDRHVQEETRGPRYCPSIESKMLSKYSCCRFGGRRHQVWLEPEGLNNHVVYPNGLSCTLPAELQLKMLRTIPGLEKVEMIRPGYGVEYDYIDPRQIRKTLETKPVKGLFFAGQINGTTGYEEAAAQGIIAGINAGLKVKNMPSFTIDRTEGYIGVLIDDLTRIGAPEPYRMFTSRAEFRLSLRPDNADFRLTEKAFPTGCVSQARYDRCVNTRNARNDAMALLKSIELPLKSWRKMLSLPASKTPSQRNAYDVLALPWEDKESGITIALLDSVLGDGRLSHLVADPLLCQRLQIESLYRNAIDNQEEDAVQIRAEEALVIPDDIDYLESTMSLSNEERNKLKEARPQTIGAASRISGVTPSAILTILHHLNRRKHSAATKSG</sequence>
<dbReference type="SUPFAM" id="SSF51905">
    <property type="entry name" value="FAD/NAD(P)-binding domain"/>
    <property type="match status" value="1"/>
</dbReference>
<dbReference type="EMBL" id="CAKKLH010000292">
    <property type="protein sequence ID" value="CAH0109476.1"/>
    <property type="molecule type" value="Genomic_DNA"/>
</dbReference>
<dbReference type="InterPro" id="IPR026904">
    <property type="entry name" value="MnmG_C"/>
</dbReference>
<dbReference type="PANTHER" id="PTHR11806">
    <property type="entry name" value="GLUCOSE INHIBITED DIVISION PROTEIN A"/>
    <property type="match status" value="1"/>
</dbReference>
<keyword evidence="7" id="KW-1185">Reference proteome</keyword>
<name>A0A8J2RY90_9CRUS</name>
<comment type="cofactor">
    <cofactor evidence="1">
        <name>FAD</name>
        <dbReference type="ChEBI" id="CHEBI:57692"/>
    </cofactor>
</comment>